<comment type="caution">
    <text evidence="2">The sequence shown here is derived from an EMBL/GenBank/DDBJ whole genome shotgun (WGS) entry which is preliminary data.</text>
</comment>
<feature type="compositionally biased region" description="Pro residues" evidence="1">
    <location>
        <begin position="493"/>
        <end position="502"/>
    </location>
</feature>
<proteinExistence type="predicted"/>
<evidence type="ECO:0000256" key="1">
    <source>
        <dbReference type="SAM" id="MobiDB-lite"/>
    </source>
</evidence>
<protein>
    <recommendedName>
        <fullName evidence="4">AAA domain-containing protein</fullName>
    </recommendedName>
</protein>
<keyword evidence="3" id="KW-1185">Reference proteome</keyword>
<dbReference type="RefSeq" id="WP_184289543.1">
    <property type="nucleotide sequence ID" value="NZ_JACHJO010000004.1"/>
</dbReference>
<accession>A0A841ISD0</accession>
<evidence type="ECO:0008006" key="4">
    <source>
        <dbReference type="Google" id="ProtNLM"/>
    </source>
</evidence>
<feature type="region of interest" description="Disordered" evidence="1">
    <location>
        <begin position="208"/>
        <end position="253"/>
    </location>
</feature>
<feature type="compositionally biased region" description="Low complexity" evidence="1">
    <location>
        <begin position="224"/>
        <end position="240"/>
    </location>
</feature>
<feature type="compositionally biased region" description="Pro residues" evidence="1">
    <location>
        <begin position="468"/>
        <end position="486"/>
    </location>
</feature>
<gene>
    <name evidence="2" type="ORF">FHS13_001464</name>
</gene>
<organism evidence="2 3">
    <name type="scientific">Nocardiopsis algeriensis</name>
    <dbReference type="NCBI Taxonomy" id="1478215"/>
    <lineage>
        <taxon>Bacteria</taxon>
        <taxon>Bacillati</taxon>
        <taxon>Actinomycetota</taxon>
        <taxon>Actinomycetes</taxon>
        <taxon>Streptosporangiales</taxon>
        <taxon>Nocardiopsidaceae</taxon>
        <taxon>Nocardiopsis</taxon>
    </lineage>
</organism>
<dbReference type="Proteomes" id="UP000536604">
    <property type="component" value="Unassembled WGS sequence"/>
</dbReference>
<reference evidence="2 3" key="1">
    <citation type="submission" date="2020-08" db="EMBL/GenBank/DDBJ databases">
        <title>Genomic Encyclopedia of Type Strains, Phase III (KMG-III): the genomes of soil and plant-associated and newly described type strains.</title>
        <authorList>
            <person name="Whitman W."/>
        </authorList>
    </citation>
    <scope>NUCLEOTIDE SEQUENCE [LARGE SCALE GENOMIC DNA]</scope>
    <source>
        <strain evidence="2 3">CECT 8712</strain>
    </source>
</reference>
<name>A0A841ISD0_9ACTN</name>
<dbReference type="EMBL" id="JACHJO010000004">
    <property type="protein sequence ID" value="MBB6119515.1"/>
    <property type="molecule type" value="Genomic_DNA"/>
</dbReference>
<sequence length="1980" mass="215024">MAKNRRSSCPHCIREPLYTPLRHEEGYTAPEEAESALAGLAEALTALAGFRPQVFGALSEQDVANLLTPAPPPVRRYALWHLGLRLAPRVVSRSLCRDVRQRLTAVPVDDACHAVDLLSGPVKSAILRSVAHPRTSAPQWSDTLLACTLWASVTASAEGARALLWASDRSWWPGNGADPAALDELLDAARKVVEATPDFVHRMYRESAPVHEPPDPSAPEPEELPMSAGAEAAETPAAAPQDLPGHPAPSLDLLRGQRSDLERCHHEAEEALTALGEALTGEQRIPEAPLRALADYNAAFDRLAAHLDLPAPAAEARFADLDAALAALAEREDADARILALLDLAELPDIPADQIAVLHGLVEEGAEAEEGVPLREALLALGELVELSATEEGRDPVRMSALQSRAMKGLPDELASLPLAVILRQTERSRPQPPAPGPVASASPGRAEPPDPGAPGPGPAAKNHPDALPEPLPAEEPAPEPPAPEPPDLEQPAPAPLAPAQPDPVDEGTEPVLVRLVTERRFALAASIADTSGHPAPRSAALRIAALADVLRSGTGPCAARLRDELAALDPDDLTGDTPALILTVPALVRTALVTGESTAGALLDNAAPHLEPHLSAIAQAVGQRALKGLLVGNPLGTTLADAGQLEERLDRVRHEAGERLRTPHNLRFRRATKLAQVWFAEQGPVGSLLHAAANDDRSRCAEVAERLVALTRRENLNKEIDRADAALRGPSSRVLQGAARNNLVSLVGSALAVVSDWLDAVSALERGEDRSRAWATDDLVEMRHVVLRHAPQAAAALAGHSSHTTLAGAAHAAAAEALREIAAFVDGGVPTGQGEPLPDHVLTVELLKVAHATVDPATGRVRAPEGTTSAQLAAAAGLDWSQALDLQIRSERYPAARHLVDLAETGGLPQGSAPVPQDARDRIDAAEKRSRDGLARARDELLTELGRARLQQEISEEQDSHLTELLEVGSVTEASDLAPVRARIEQVARDLPAYRREAASRLTERLDALVKRAEGPEVDERRIRSLIEDGQLLTAEELIYFSEIGESVPEPFDERELPDFFPRVPDGLPRGITAELVEMARRGGVLPLEGGSGLDFGGLSTDARDLVADALEAWREARDTPIRQRNQLGARAVRTFLVPALRLLGYDIPASASLNPLRAAKGLDRGSFEFSRVAWNGRPTVPQFGSKLHGRLRVMVCWSQPRAELLRSWVDKDTSGDSLLVAYMGTMPSEVRRRFAVEAVHSDTSVVVVDDAALAYLAAHGNRQVDTALAVLLPFSAVQPYARKKRSLVPPEMFYGRDRERRAVIDPEDTQVLFGGRGLGKSALLRSAKTAFEQEPERVALHIELSTAAIGQGAQGADAVWDVLLRELRGAGVVSRPGKRDTGKAYDQVRAGVLAWLTADSRRRLLVMLDESDGFFEADAPRFLETRRLKELGQLAGAESRAKVVFAGLHSVQRFAKLSNNTFKHLAQSPTMIGHLRPFHAYDLVTRPMGALGFRFESEELIHRILGHCSYQPFLLQMFCDRLVRHMHDMRRTGTGGSEPPYIVALSDVEAVEGDPELRDDIIETFRDTLHLDPRYNIIANVLAHHAYERGLDVRLTEMELREECLSYWRRGFEGLDSEAFRAYLKEMVGLGLLADNRDLRGWRLRSANALRMMGTNDTVMTALVDADSEAVPAESIALTVRRPLGDRRLAPLTTAQLDYLLGDHANQVRLVLGSPATGIADVTETIRSVRDEFGDRFDLQEPQDRRRYEEALEQGRKGRRRIVLSDLSRVTSRASTCLAGVEAALERTPTGRGVTRSVVLVSDPTQADFWEMLLAGPERDGLGLVRLRRYDRLSLQVWSRDTGLFGVSERQEHLLEITGGWPVLVDRAQELAQEHQEKRALERLAKELAQPGRAAALVEQVGLTAHRPLAAAFDAVIELIDGPTSRGELVEAVGLREAHPDPDTAVACLEALDVFDQVEEDTYRVEPLLARCWQHRGL</sequence>
<evidence type="ECO:0000313" key="3">
    <source>
        <dbReference type="Proteomes" id="UP000536604"/>
    </source>
</evidence>
<feature type="region of interest" description="Disordered" evidence="1">
    <location>
        <begin position="426"/>
        <end position="508"/>
    </location>
</feature>
<evidence type="ECO:0000313" key="2">
    <source>
        <dbReference type="EMBL" id="MBB6119515.1"/>
    </source>
</evidence>